<keyword evidence="2" id="KW-1185">Reference proteome</keyword>
<dbReference type="OrthoDB" id="6090063at2759"/>
<protein>
    <submittedName>
        <fullName evidence="1">Uncharacterized protein</fullName>
    </submittedName>
</protein>
<reference evidence="1 2" key="1">
    <citation type="submission" date="2019-05" db="EMBL/GenBank/DDBJ databases">
        <title>Another draft genome of Portunus trituberculatus and its Hox gene families provides insights of decapod evolution.</title>
        <authorList>
            <person name="Jeong J.-H."/>
            <person name="Song I."/>
            <person name="Kim S."/>
            <person name="Choi T."/>
            <person name="Kim D."/>
            <person name="Ryu S."/>
            <person name="Kim W."/>
        </authorList>
    </citation>
    <scope>NUCLEOTIDE SEQUENCE [LARGE SCALE GENOMIC DNA]</scope>
    <source>
        <tissue evidence="1">Muscle</tissue>
    </source>
</reference>
<organism evidence="1 2">
    <name type="scientific">Portunus trituberculatus</name>
    <name type="common">Swimming crab</name>
    <name type="synonym">Neptunus trituberculatus</name>
    <dbReference type="NCBI Taxonomy" id="210409"/>
    <lineage>
        <taxon>Eukaryota</taxon>
        <taxon>Metazoa</taxon>
        <taxon>Ecdysozoa</taxon>
        <taxon>Arthropoda</taxon>
        <taxon>Crustacea</taxon>
        <taxon>Multicrustacea</taxon>
        <taxon>Malacostraca</taxon>
        <taxon>Eumalacostraca</taxon>
        <taxon>Eucarida</taxon>
        <taxon>Decapoda</taxon>
        <taxon>Pleocyemata</taxon>
        <taxon>Brachyura</taxon>
        <taxon>Eubrachyura</taxon>
        <taxon>Portunoidea</taxon>
        <taxon>Portunidae</taxon>
        <taxon>Portuninae</taxon>
        <taxon>Portunus</taxon>
    </lineage>
</organism>
<comment type="caution">
    <text evidence="1">The sequence shown here is derived from an EMBL/GenBank/DDBJ whole genome shotgun (WGS) entry which is preliminary data.</text>
</comment>
<dbReference type="EMBL" id="VSRR010132028">
    <property type="protein sequence ID" value="MPD02569.1"/>
    <property type="molecule type" value="Genomic_DNA"/>
</dbReference>
<dbReference type="AlphaFoldDB" id="A0A5B7KC67"/>
<evidence type="ECO:0000313" key="1">
    <source>
        <dbReference type="EMBL" id="MPD02569.1"/>
    </source>
</evidence>
<gene>
    <name evidence="1" type="ORF">E2C01_098160</name>
</gene>
<sequence>MASPTRPCNLFLAVKCPSRPMSKTAISFFLRDTIKSAHASFLDSSCRELKVRAHYIRGIATSMLMWKNCSVLTILRAACWRTPSVFADHYLREIVRQEGDIFALSPVVAAGHVVD</sequence>
<dbReference type="Proteomes" id="UP000324222">
    <property type="component" value="Unassembled WGS sequence"/>
</dbReference>
<name>A0A5B7KC67_PORTR</name>
<accession>A0A5B7KC67</accession>
<proteinExistence type="predicted"/>
<evidence type="ECO:0000313" key="2">
    <source>
        <dbReference type="Proteomes" id="UP000324222"/>
    </source>
</evidence>